<evidence type="ECO:0000313" key="2">
    <source>
        <dbReference type="Proteomes" id="UP001465755"/>
    </source>
</evidence>
<comment type="caution">
    <text evidence="1">The sequence shown here is derived from an EMBL/GenBank/DDBJ whole genome shotgun (WGS) entry which is preliminary data.</text>
</comment>
<dbReference type="AlphaFoldDB" id="A0AAW1NQ21"/>
<sequence>MLLRSLCKPDKNQHLSCDARSNSARRKVAWLAENAQAWPPRGLLKALPCPLYTRFLSRRPQPVLVSRGFYAGS</sequence>
<dbReference type="Proteomes" id="UP001465755">
    <property type="component" value="Unassembled WGS sequence"/>
</dbReference>
<name>A0AAW1NQ21_9CHLO</name>
<accession>A0AAW1NQ21</accession>
<keyword evidence="2" id="KW-1185">Reference proteome</keyword>
<protein>
    <submittedName>
        <fullName evidence="1">Uncharacterized protein</fullName>
    </submittedName>
</protein>
<organism evidence="1 2">
    <name type="scientific">Symbiochloris irregularis</name>
    <dbReference type="NCBI Taxonomy" id="706552"/>
    <lineage>
        <taxon>Eukaryota</taxon>
        <taxon>Viridiplantae</taxon>
        <taxon>Chlorophyta</taxon>
        <taxon>core chlorophytes</taxon>
        <taxon>Trebouxiophyceae</taxon>
        <taxon>Trebouxiales</taxon>
        <taxon>Trebouxiaceae</taxon>
        <taxon>Symbiochloris</taxon>
    </lineage>
</organism>
<gene>
    <name evidence="1" type="ORF">WJX73_001809</name>
</gene>
<evidence type="ECO:0000313" key="1">
    <source>
        <dbReference type="EMBL" id="KAK9794594.1"/>
    </source>
</evidence>
<proteinExistence type="predicted"/>
<dbReference type="EMBL" id="JALJOQ010000137">
    <property type="protein sequence ID" value="KAK9794594.1"/>
    <property type="molecule type" value="Genomic_DNA"/>
</dbReference>
<reference evidence="1 2" key="1">
    <citation type="journal article" date="2024" name="Nat. Commun.">
        <title>Phylogenomics reveals the evolutionary origins of lichenization in chlorophyte algae.</title>
        <authorList>
            <person name="Puginier C."/>
            <person name="Libourel C."/>
            <person name="Otte J."/>
            <person name="Skaloud P."/>
            <person name="Haon M."/>
            <person name="Grisel S."/>
            <person name="Petersen M."/>
            <person name="Berrin J.G."/>
            <person name="Delaux P.M."/>
            <person name="Dal Grande F."/>
            <person name="Keller J."/>
        </authorList>
    </citation>
    <scope>NUCLEOTIDE SEQUENCE [LARGE SCALE GENOMIC DNA]</scope>
    <source>
        <strain evidence="1 2">SAG 2036</strain>
    </source>
</reference>